<name>A0A401ZYJ5_9CHLR</name>
<comment type="caution">
    <text evidence="1">The sequence shown here is derived from an EMBL/GenBank/DDBJ whole genome shotgun (WGS) entry which is preliminary data.</text>
</comment>
<protein>
    <submittedName>
        <fullName evidence="1">Uncharacterized protein</fullName>
    </submittedName>
</protein>
<accession>A0A401ZYJ5</accession>
<evidence type="ECO:0000313" key="2">
    <source>
        <dbReference type="Proteomes" id="UP000287352"/>
    </source>
</evidence>
<evidence type="ECO:0000313" key="1">
    <source>
        <dbReference type="EMBL" id="GCE11903.1"/>
    </source>
</evidence>
<reference evidence="2" key="1">
    <citation type="submission" date="2018-12" db="EMBL/GenBank/DDBJ databases">
        <title>Tengunoibacter tsumagoiensis gen. nov., sp. nov., Dictyobacter kobayashii sp. nov., D. alpinus sp. nov., and D. joshuensis sp. nov. and description of Dictyobacteraceae fam. nov. within the order Ktedonobacterales isolated from Tengu-no-mugimeshi.</title>
        <authorList>
            <person name="Wang C.M."/>
            <person name="Zheng Y."/>
            <person name="Sakai Y."/>
            <person name="Toyoda A."/>
            <person name="Minakuchi Y."/>
            <person name="Abe K."/>
            <person name="Yokota A."/>
            <person name="Yabe S."/>
        </authorList>
    </citation>
    <scope>NUCLEOTIDE SEQUENCE [LARGE SCALE GENOMIC DNA]</scope>
    <source>
        <strain evidence="2">Uno3</strain>
    </source>
</reference>
<sequence length="46" mass="5700">MKKERGMDNKMRSKIKGWPDLLYERLVTEKIVYYVLQLSIFERDMF</sequence>
<proteinExistence type="predicted"/>
<organism evidence="1 2">
    <name type="scientific">Tengunoibacter tsumagoiensis</name>
    <dbReference type="NCBI Taxonomy" id="2014871"/>
    <lineage>
        <taxon>Bacteria</taxon>
        <taxon>Bacillati</taxon>
        <taxon>Chloroflexota</taxon>
        <taxon>Ktedonobacteria</taxon>
        <taxon>Ktedonobacterales</taxon>
        <taxon>Dictyobacteraceae</taxon>
        <taxon>Tengunoibacter</taxon>
    </lineage>
</organism>
<dbReference type="Proteomes" id="UP000287352">
    <property type="component" value="Unassembled WGS sequence"/>
</dbReference>
<dbReference type="AlphaFoldDB" id="A0A401ZYJ5"/>
<dbReference type="EMBL" id="BIFR01000001">
    <property type="protein sequence ID" value="GCE11903.1"/>
    <property type="molecule type" value="Genomic_DNA"/>
</dbReference>
<gene>
    <name evidence="1" type="ORF">KTT_17620</name>
</gene>
<keyword evidence="2" id="KW-1185">Reference proteome</keyword>